<dbReference type="GO" id="GO:0046983">
    <property type="term" value="F:protein dimerization activity"/>
    <property type="evidence" value="ECO:0007669"/>
    <property type="project" value="InterPro"/>
</dbReference>
<proteinExistence type="inferred from homology"/>
<reference evidence="3 4" key="1">
    <citation type="submission" date="2020-07" db="EMBL/GenBank/DDBJ databases">
        <title>Complete genome sequence of Chitinibacter sp. 2T18.</title>
        <authorList>
            <person name="Bae J.-W."/>
            <person name="Choi J.-W."/>
        </authorList>
    </citation>
    <scope>NUCLEOTIDE SEQUENCE [LARGE SCALE GENOMIC DNA]</scope>
    <source>
        <strain evidence="3 4">2T18</strain>
    </source>
</reference>
<evidence type="ECO:0000259" key="2">
    <source>
        <dbReference type="Pfam" id="PF02774"/>
    </source>
</evidence>
<dbReference type="GO" id="GO:0016620">
    <property type="term" value="F:oxidoreductase activity, acting on the aldehyde or oxo group of donors, NAD or NADP as acceptor"/>
    <property type="evidence" value="ECO:0007669"/>
    <property type="project" value="InterPro"/>
</dbReference>
<dbReference type="Gene3D" id="3.30.360.10">
    <property type="entry name" value="Dihydrodipicolinate Reductase, domain 2"/>
    <property type="match status" value="1"/>
</dbReference>
<dbReference type="GO" id="GO:0008652">
    <property type="term" value="P:amino acid biosynthetic process"/>
    <property type="evidence" value="ECO:0007669"/>
    <property type="project" value="InterPro"/>
</dbReference>
<sequence length="311" mass="32301">MSKAISVALVGADTPAAQTVLDVLGEMLTDNLLAISALYPLADDEEAGTVELREHVLPIIDVELFDWKSADAVVFVGSPELAAKYAAVAAECNAAVIDLTGATQSKVGQPKPGQVVSLPHVLTSMISAALAAFKSLSTLDFAAATAMVSVSEDGKSAIEALSMQTRQLFAQQEVELAGYPKRLAFNLLPTANRGEEARIQGELAAAGHAVNSLTVSRVPVFFGHAVSLAVQFNSAQTLEAVSAALKDAPALYFLQAEGAAGIATPQDAIGGDKIWANQLQLSSDGRSATIWLVADNARLPARALALLLALV</sequence>
<dbReference type="InterPro" id="IPR012280">
    <property type="entry name" value="Semialdhyde_DH_dimer_dom"/>
</dbReference>
<name>A0A7H9BFE9_9NEIS</name>
<gene>
    <name evidence="3" type="ORF">HQ393_03720</name>
</gene>
<feature type="domain" description="Semialdehyde dehydrogenase dimerisation" evidence="2">
    <location>
        <begin position="139"/>
        <end position="298"/>
    </location>
</feature>
<dbReference type="Gene3D" id="3.40.50.720">
    <property type="entry name" value="NAD(P)-binding Rossmann-like Domain"/>
    <property type="match status" value="1"/>
</dbReference>
<accession>A0A7H9BFE9</accession>
<dbReference type="EMBL" id="CP058627">
    <property type="protein sequence ID" value="QLG87430.1"/>
    <property type="molecule type" value="Genomic_DNA"/>
</dbReference>
<dbReference type="PIRSF" id="PIRSF000148">
    <property type="entry name" value="ASA_dh"/>
    <property type="match status" value="1"/>
</dbReference>
<evidence type="ECO:0000313" key="4">
    <source>
        <dbReference type="Proteomes" id="UP000509597"/>
    </source>
</evidence>
<dbReference type="SUPFAM" id="SSF55347">
    <property type="entry name" value="Glyceraldehyde-3-phosphate dehydrogenase-like, C-terminal domain"/>
    <property type="match status" value="1"/>
</dbReference>
<dbReference type="Proteomes" id="UP000509597">
    <property type="component" value="Chromosome"/>
</dbReference>
<dbReference type="PANTHER" id="PTHR46278">
    <property type="entry name" value="DEHYDROGENASE, PUTATIVE-RELATED"/>
    <property type="match status" value="1"/>
</dbReference>
<comment type="similarity">
    <text evidence="1">Belongs to the aspartate-semialdehyde dehydrogenase family.</text>
</comment>
<dbReference type="RefSeq" id="WP_179357513.1">
    <property type="nucleotide sequence ID" value="NZ_CP058627.1"/>
</dbReference>
<protein>
    <recommendedName>
        <fullName evidence="2">Semialdehyde dehydrogenase dimerisation domain-containing protein</fullName>
    </recommendedName>
</protein>
<dbReference type="AlphaFoldDB" id="A0A7H9BFE9"/>
<organism evidence="3 4">
    <name type="scientific">Chitinibacter bivalviorum</name>
    <dbReference type="NCBI Taxonomy" id="2739434"/>
    <lineage>
        <taxon>Bacteria</taxon>
        <taxon>Pseudomonadati</taxon>
        <taxon>Pseudomonadota</taxon>
        <taxon>Betaproteobacteria</taxon>
        <taxon>Neisseriales</taxon>
        <taxon>Chitinibacteraceae</taxon>
        <taxon>Chitinibacter</taxon>
    </lineage>
</organism>
<evidence type="ECO:0000256" key="1">
    <source>
        <dbReference type="ARBA" id="ARBA00010584"/>
    </source>
</evidence>
<dbReference type="KEGG" id="chiz:HQ393_03720"/>
<keyword evidence="4" id="KW-1185">Reference proteome</keyword>
<dbReference type="PANTHER" id="PTHR46278:SF2">
    <property type="entry name" value="ASPARTATE-SEMIALDEHYDE DEHYDROGENASE"/>
    <property type="match status" value="1"/>
</dbReference>
<dbReference type="CDD" id="cd18129">
    <property type="entry name" value="ASADH_C_USG1_like"/>
    <property type="match status" value="1"/>
</dbReference>
<dbReference type="InterPro" id="IPR036291">
    <property type="entry name" value="NAD(P)-bd_dom_sf"/>
</dbReference>
<dbReference type="Pfam" id="PF02774">
    <property type="entry name" value="Semialdhyde_dhC"/>
    <property type="match status" value="1"/>
</dbReference>
<evidence type="ECO:0000313" key="3">
    <source>
        <dbReference type="EMBL" id="QLG87430.1"/>
    </source>
</evidence>
<dbReference type="SUPFAM" id="SSF51735">
    <property type="entry name" value="NAD(P)-binding Rossmann-fold domains"/>
    <property type="match status" value="1"/>
</dbReference>